<dbReference type="OrthoDB" id="5420410at2759"/>
<dbReference type="PANTHER" id="PTHR37781:SF1">
    <property type="entry name" value="ADR380WP"/>
    <property type="match status" value="1"/>
</dbReference>
<sequence length="255" mass="27703">SPLPPPRKRPLQTGSAKESELIRFLDRSFNNVQKRCDNRVTHRKTTTPPPLDAQGYAAFGEAAKDIDGLVNVIWVSGSPNLQIPYLLTTAVLITEFLPLFAPAPRATLDLLDKIDVAFASLLQGRNIDTGEPLAGFEMGRTVSTTDKVRLKGIVERTRLAVVRVLAGGFDEREGRGGGGEETDEGDTSMGEETDADAEGFVKFEGFDNDDDEGEGEGGEDEEEREERRIGKVYEKTLVELGDVLGGPPIGIITDD</sequence>
<feature type="non-terminal residue" evidence="2">
    <location>
        <position position="255"/>
    </location>
</feature>
<evidence type="ECO:0000313" key="2">
    <source>
        <dbReference type="EMBL" id="KAF2868544.1"/>
    </source>
</evidence>
<dbReference type="AlphaFoldDB" id="A0A7C8MG32"/>
<feature type="non-terminal residue" evidence="2">
    <location>
        <position position="1"/>
    </location>
</feature>
<protein>
    <submittedName>
        <fullName evidence="2">Uncharacterized protein</fullName>
    </submittedName>
</protein>
<proteinExistence type="predicted"/>
<gene>
    <name evidence="2" type="ORF">BDV95DRAFT_456259</name>
</gene>
<dbReference type="GO" id="GO:0005675">
    <property type="term" value="C:transcription factor TFIIH holo complex"/>
    <property type="evidence" value="ECO:0007669"/>
    <property type="project" value="TreeGrafter"/>
</dbReference>
<evidence type="ECO:0000313" key="3">
    <source>
        <dbReference type="Proteomes" id="UP000481861"/>
    </source>
</evidence>
<accession>A0A7C8MG32</accession>
<organism evidence="2 3">
    <name type="scientific">Massariosphaeria phaeospora</name>
    <dbReference type="NCBI Taxonomy" id="100035"/>
    <lineage>
        <taxon>Eukaryota</taxon>
        <taxon>Fungi</taxon>
        <taxon>Dikarya</taxon>
        <taxon>Ascomycota</taxon>
        <taxon>Pezizomycotina</taxon>
        <taxon>Dothideomycetes</taxon>
        <taxon>Pleosporomycetidae</taxon>
        <taxon>Pleosporales</taxon>
        <taxon>Pleosporales incertae sedis</taxon>
        <taxon>Massariosphaeria</taxon>
    </lineage>
</organism>
<dbReference type="Pfam" id="PF17110">
    <property type="entry name" value="TFB6"/>
    <property type="match status" value="1"/>
</dbReference>
<comment type="caution">
    <text evidence="2">The sequence shown here is derived from an EMBL/GenBank/DDBJ whole genome shotgun (WGS) entry which is preliminary data.</text>
</comment>
<reference evidence="2 3" key="1">
    <citation type="submission" date="2020-01" db="EMBL/GenBank/DDBJ databases">
        <authorList>
            <consortium name="DOE Joint Genome Institute"/>
            <person name="Haridas S."/>
            <person name="Albert R."/>
            <person name="Binder M."/>
            <person name="Bloem J."/>
            <person name="Labutti K."/>
            <person name="Salamov A."/>
            <person name="Andreopoulos B."/>
            <person name="Baker S.E."/>
            <person name="Barry K."/>
            <person name="Bills G."/>
            <person name="Bluhm B.H."/>
            <person name="Cannon C."/>
            <person name="Castanera R."/>
            <person name="Culley D.E."/>
            <person name="Daum C."/>
            <person name="Ezra D."/>
            <person name="Gonzalez J.B."/>
            <person name="Henrissat B."/>
            <person name="Kuo A."/>
            <person name="Liang C."/>
            <person name="Lipzen A."/>
            <person name="Lutzoni F."/>
            <person name="Magnuson J."/>
            <person name="Mondo S."/>
            <person name="Nolan M."/>
            <person name="Ohm R."/>
            <person name="Pangilinan J."/>
            <person name="Park H.-J.H."/>
            <person name="Ramirez L."/>
            <person name="Alfaro M."/>
            <person name="Sun H."/>
            <person name="Tritt A."/>
            <person name="Yoshinaga Y."/>
            <person name="Zwiers L.-H.L."/>
            <person name="Turgeon B.G."/>
            <person name="Goodwin S.B."/>
            <person name="Spatafora J.W."/>
            <person name="Crous P.W."/>
            <person name="Grigoriev I.V."/>
        </authorList>
    </citation>
    <scope>NUCLEOTIDE SEQUENCE [LARGE SCALE GENOMIC DNA]</scope>
    <source>
        <strain evidence="2 3">CBS 611.86</strain>
    </source>
</reference>
<dbReference type="EMBL" id="JAADJZ010000018">
    <property type="protein sequence ID" value="KAF2868544.1"/>
    <property type="molecule type" value="Genomic_DNA"/>
</dbReference>
<keyword evidence="3" id="KW-1185">Reference proteome</keyword>
<dbReference type="InterPro" id="IPR031349">
    <property type="entry name" value="Tfb6"/>
</dbReference>
<dbReference type="PANTHER" id="PTHR37781">
    <property type="entry name" value="TFIIH COMPLEX SUBUNIT"/>
    <property type="match status" value="1"/>
</dbReference>
<feature type="compositionally biased region" description="Acidic residues" evidence="1">
    <location>
        <begin position="180"/>
        <end position="197"/>
    </location>
</feature>
<dbReference type="Proteomes" id="UP000481861">
    <property type="component" value="Unassembled WGS sequence"/>
</dbReference>
<feature type="region of interest" description="Disordered" evidence="1">
    <location>
        <begin position="171"/>
        <end position="231"/>
    </location>
</feature>
<feature type="compositionally biased region" description="Acidic residues" evidence="1">
    <location>
        <begin position="206"/>
        <end position="224"/>
    </location>
</feature>
<evidence type="ECO:0000256" key="1">
    <source>
        <dbReference type="SAM" id="MobiDB-lite"/>
    </source>
</evidence>
<name>A0A7C8MG32_9PLEO</name>